<dbReference type="GO" id="GO:0000400">
    <property type="term" value="F:four-way junction DNA binding"/>
    <property type="evidence" value="ECO:0007669"/>
    <property type="project" value="TreeGrafter"/>
</dbReference>
<dbReference type="GO" id="GO:0005524">
    <property type="term" value="F:ATP binding"/>
    <property type="evidence" value="ECO:0007669"/>
    <property type="project" value="UniProtKB-KW"/>
</dbReference>
<reference evidence="4 5" key="1">
    <citation type="journal article" date="2015" name="Nat. Commun.">
        <title>Outbred genome sequencing and CRISPR/Cas9 gene editing in butterflies.</title>
        <authorList>
            <person name="Li X."/>
            <person name="Fan D."/>
            <person name="Zhang W."/>
            <person name="Liu G."/>
            <person name="Zhang L."/>
            <person name="Zhao L."/>
            <person name="Fang X."/>
            <person name="Chen L."/>
            <person name="Dong Y."/>
            <person name="Chen Y."/>
            <person name="Ding Y."/>
            <person name="Zhao R."/>
            <person name="Feng M."/>
            <person name="Zhu Y."/>
            <person name="Feng Y."/>
            <person name="Jiang X."/>
            <person name="Zhu D."/>
            <person name="Xiang H."/>
            <person name="Feng X."/>
            <person name="Li S."/>
            <person name="Wang J."/>
            <person name="Zhang G."/>
            <person name="Kronforst M.R."/>
            <person name="Wang W."/>
        </authorList>
    </citation>
    <scope>NUCLEOTIDE SEQUENCE [LARGE SCALE GENOMIC DNA]</scope>
    <source>
        <strain evidence="4">Ya'a_city_454_Px</strain>
        <tissue evidence="4">Whole body</tissue>
    </source>
</reference>
<feature type="domain" description="RecA family profile 1" evidence="3">
    <location>
        <begin position="71"/>
        <end position="231"/>
    </location>
</feature>
<sequence>MDTLQSFLPPNMFEKIEKAGIGTLKLLTLSVLDLKKVTNLTADDIAYLKDAISNYYKPPCITCDKLIELPKFKKISTGCNNIDNLLFGGFAAGTITELYGESGSGKTQIGLTTAANSWPNKSVYICTEDIFPVKRLKQITDSFSIVNDHCKLIFVEHLTEPHELFSCIKVRLPKLLEQNELSALIIDSIAAPFRCEGTNYMKRAEDLREIAVMLLALAQKYNFAVICINQVTASFEGSLNVLPSLGLAWSNLVTYRLWLQKQSEDISNAIMLQKGIQSNNTVRELRVVFAPDLPNASTEFIITSEGLRSI</sequence>
<dbReference type="GO" id="GO:0033065">
    <property type="term" value="C:Rad51C-XRCC3 complex"/>
    <property type="evidence" value="ECO:0007669"/>
    <property type="project" value="TreeGrafter"/>
</dbReference>
<dbReference type="GO" id="GO:0000722">
    <property type="term" value="P:telomere maintenance via recombination"/>
    <property type="evidence" value="ECO:0007669"/>
    <property type="project" value="TreeGrafter"/>
</dbReference>
<dbReference type="Gene3D" id="3.40.50.300">
    <property type="entry name" value="P-loop containing nucleotide triphosphate hydrolases"/>
    <property type="match status" value="1"/>
</dbReference>
<dbReference type="GO" id="GO:0005657">
    <property type="term" value="C:replication fork"/>
    <property type="evidence" value="ECO:0007669"/>
    <property type="project" value="TreeGrafter"/>
</dbReference>
<dbReference type="InterPro" id="IPR027417">
    <property type="entry name" value="P-loop_NTPase"/>
</dbReference>
<keyword evidence="1" id="KW-0547">Nucleotide-binding</keyword>
<name>A0A194PGT0_PAPXU</name>
<dbReference type="InterPro" id="IPR016467">
    <property type="entry name" value="DNA_recomb/repair_RecA-like"/>
</dbReference>
<dbReference type="AlphaFoldDB" id="A0A194PGT0"/>
<dbReference type="PROSITE" id="PS50162">
    <property type="entry name" value="RECA_2"/>
    <property type="match status" value="1"/>
</dbReference>
<dbReference type="STRING" id="66420.A0A194PGT0"/>
<evidence type="ECO:0000259" key="3">
    <source>
        <dbReference type="PROSITE" id="PS50162"/>
    </source>
</evidence>
<keyword evidence="5" id="KW-1185">Reference proteome</keyword>
<dbReference type="GO" id="GO:0090656">
    <property type="term" value="P:t-circle formation"/>
    <property type="evidence" value="ECO:0007669"/>
    <property type="project" value="TreeGrafter"/>
</dbReference>
<dbReference type="Pfam" id="PF08423">
    <property type="entry name" value="Rad51"/>
    <property type="match status" value="1"/>
</dbReference>
<dbReference type="PANTHER" id="PTHR46487">
    <property type="entry name" value="DNA REPAIR PROTEIN XRCC3"/>
    <property type="match status" value="1"/>
</dbReference>
<keyword evidence="2" id="KW-0067">ATP-binding</keyword>
<accession>A0A194PGT0</accession>
<dbReference type="PANTHER" id="PTHR46487:SF1">
    <property type="entry name" value="DNA REPAIR PROTEIN XRCC3"/>
    <property type="match status" value="1"/>
</dbReference>
<evidence type="ECO:0000313" key="4">
    <source>
        <dbReference type="EMBL" id="KPI92248.1"/>
    </source>
</evidence>
<dbReference type="GO" id="GO:0140664">
    <property type="term" value="F:ATP-dependent DNA damage sensor activity"/>
    <property type="evidence" value="ECO:0007669"/>
    <property type="project" value="InterPro"/>
</dbReference>
<evidence type="ECO:0000313" key="5">
    <source>
        <dbReference type="Proteomes" id="UP000053268"/>
    </source>
</evidence>
<dbReference type="SUPFAM" id="SSF52540">
    <property type="entry name" value="P-loop containing nucleoside triphosphate hydrolases"/>
    <property type="match status" value="1"/>
</dbReference>
<protein>
    <submittedName>
        <fullName evidence="4">DNA repair protein XRCC3</fullName>
    </submittedName>
</protein>
<dbReference type="GO" id="GO:0071140">
    <property type="term" value="P:resolution of mitotic recombination intermediates"/>
    <property type="evidence" value="ECO:0007669"/>
    <property type="project" value="TreeGrafter"/>
</dbReference>
<dbReference type="PIRSF" id="PIRSF005856">
    <property type="entry name" value="Rad51"/>
    <property type="match status" value="1"/>
</dbReference>
<dbReference type="InterPro" id="IPR020588">
    <property type="entry name" value="RecA_ATP-bd"/>
</dbReference>
<dbReference type="EMBL" id="KQ459604">
    <property type="protein sequence ID" value="KPI92248.1"/>
    <property type="molecule type" value="Genomic_DNA"/>
</dbReference>
<gene>
    <name evidence="4" type="ORF">RR46_13469</name>
</gene>
<dbReference type="Proteomes" id="UP000053268">
    <property type="component" value="Unassembled WGS sequence"/>
</dbReference>
<evidence type="ECO:0000256" key="2">
    <source>
        <dbReference type="ARBA" id="ARBA00022840"/>
    </source>
</evidence>
<organism evidence="4 5">
    <name type="scientific">Papilio xuthus</name>
    <name type="common">Asian swallowtail butterfly</name>
    <dbReference type="NCBI Taxonomy" id="66420"/>
    <lineage>
        <taxon>Eukaryota</taxon>
        <taxon>Metazoa</taxon>
        <taxon>Ecdysozoa</taxon>
        <taxon>Arthropoda</taxon>
        <taxon>Hexapoda</taxon>
        <taxon>Insecta</taxon>
        <taxon>Pterygota</taxon>
        <taxon>Neoptera</taxon>
        <taxon>Endopterygota</taxon>
        <taxon>Lepidoptera</taxon>
        <taxon>Glossata</taxon>
        <taxon>Ditrysia</taxon>
        <taxon>Papilionoidea</taxon>
        <taxon>Papilionidae</taxon>
        <taxon>Papilioninae</taxon>
        <taxon>Papilio</taxon>
    </lineage>
</organism>
<proteinExistence type="predicted"/>
<dbReference type="GO" id="GO:0045003">
    <property type="term" value="P:double-strand break repair via synthesis-dependent strand annealing"/>
    <property type="evidence" value="ECO:0007669"/>
    <property type="project" value="TreeGrafter"/>
</dbReference>
<dbReference type="InterPro" id="IPR013632">
    <property type="entry name" value="Rad51_C"/>
</dbReference>
<evidence type="ECO:0000256" key="1">
    <source>
        <dbReference type="ARBA" id="ARBA00022741"/>
    </source>
</evidence>